<evidence type="ECO:0000256" key="2">
    <source>
        <dbReference type="ARBA" id="ARBA00023125"/>
    </source>
</evidence>
<protein>
    <submittedName>
        <fullName evidence="5">AraC family transcriptional regulator</fullName>
    </submittedName>
</protein>
<dbReference type="AlphaFoldDB" id="A0A3N0EIW9"/>
<dbReference type="PANTHER" id="PTHR43280">
    <property type="entry name" value="ARAC-FAMILY TRANSCRIPTIONAL REGULATOR"/>
    <property type="match status" value="1"/>
</dbReference>
<proteinExistence type="predicted"/>
<dbReference type="OrthoDB" id="2611870at2"/>
<dbReference type="PANTHER" id="PTHR43280:SF32">
    <property type="entry name" value="TRANSCRIPTIONAL REGULATORY PROTEIN"/>
    <property type="match status" value="1"/>
</dbReference>
<dbReference type="Pfam" id="PF12833">
    <property type="entry name" value="HTH_18"/>
    <property type="match status" value="1"/>
</dbReference>
<keyword evidence="3" id="KW-0804">Transcription</keyword>
<evidence type="ECO:0000256" key="1">
    <source>
        <dbReference type="ARBA" id="ARBA00023015"/>
    </source>
</evidence>
<evidence type="ECO:0000259" key="4">
    <source>
        <dbReference type="PROSITE" id="PS01124"/>
    </source>
</evidence>
<sequence length="278" mass="32681">MEKALPRPYSVVHIDLKDPIRKLKSILEENRFILLLVDNGCLDIENDRDRVTLNSRDLCLLAGILPKKVQISKHTTALWALSLNPDHVYGKGLFRNTPALLCFLENLGFSKISLNAMDATLLLQRLRFLEALHHNSRYSNQWHREIRSFLQELWEIHMKYVPETLYEWQHTQVLAFKFLQVLETHFRRYHAVHFYADALSVSPDYLTKVVRDITGKTAKQCIEERLVVASLKMLRKKSSITRIWNVLGFKTSSHFSFFFKKHTSLTPSDYQQWALREK</sequence>
<dbReference type="InterPro" id="IPR009057">
    <property type="entry name" value="Homeodomain-like_sf"/>
</dbReference>
<dbReference type="EMBL" id="RJTM01000071">
    <property type="protein sequence ID" value="RNL87732.1"/>
    <property type="molecule type" value="Genomic_DNA"/>
</dbReference>
<dbReference type="InterPro" id="IPR018060">
    <property type="entry name" value="HTH_AraC"/>
</dbReference>
<dbReference type="Proteomes" id="UP000267469">
    <property type="component" value="Unassembled WGS sequence"/>
</dbReference>
<evidence type="ECO:0000256" key="3">
    <source>
        <dbReference type="ARBA" id="ARBA00023163"/>
    </source>
</evidence>
<reference evidence="5 6" key="1">
    <citation type="submission" date="2018-10" db="EMBL/GenBank/DDBJ databases">
        <title>Sinomicrobium pectinilyticum sp. nov., a pectinase-producing bacterium isolated from alkaline and saline soil, and emended description of the genus Sinomicrobium.</title>
        <authorList>
            <person name="Cheng B."/>
            <person name="Li C."/>
            <person name="Lai Q."/>
            <person name="Du M."/>
            <person name="Shao Z."/>
            <person name="Xu P."/>
            <person name="Yang C."/>
        </authorList>
    </citation>
    <scope>NUCLEOTIDE SEQUENCE [LARGE SCALE GENOMIC DNA]</scope>
    <source>
        <strain evidence="5 6">5DNS001</strain>
    </source>
</reference>
<dbReference type="SMART" id="SM00342">
    <property type="entry name" value="HTH_ARAC"/>
    <property type="match status" value="1"/>
</dbReference>
<evidence type="ECO:0000313" key="5">
    <source>
        <dbReference type="EMBL" id="RNL87732.1"/>
    </source>
</evidence>
<name>A0A3N0EIW9_SINP1</name>
<evidence type="ECO:0000313" key="6">
    <source>
        <dbReference type="Proteomes" id="UP000267469"/>
    </source>
</evidence>
<dbReference type="SUPFAM" id="SSF46689">
    <property type="entry name" value="Homeodomain-like"/>
    <property type="match status" value="1"/>
</dbReference>
<keyword evidence="6" id="KW-1185">Reference proteome</keyword>
<keyword evidence="2" id="KW-0238">DNA-binding</keyword>
<gene>
    <name evidence="5" type="ORF">ED312_10040</name>
</gene>
<keyword evidence="1" id="KW-0805">Transcription regulation</keyword>
<accession>A0A3N0EIW9</accession>
<comment type="caution">
    <text evidence="5">The sequence shown here is derived from an EMBL/GenBank/DDBJ whole genome shotgun (WGS) entry which is preliminary data.</text>
</comment>
<dbReference type="PROSITE" id="PS01124">
    <property type="entry name" value="HTH_ARAC_FAMILY_2"/>
    <property type="match status" value="1"/>
</dbReference>
<dbReference type="Gene3D" id="1.10.10.60">
    <property type="entry name" value="Homeodomain-like"/>
    <property type="match status" value="1"/>
</dbReference>
<feature type="domain" description="HTH araC/xylS-type" evidence="4">
    <location>
        <begin position="176"/>
        <end position="273"/>
    </location>
</feature>
<dbReference type="GO" id="GO:0003700">
    <property type="term" value="F:DNA-binding transcription factor activity"/>
    <property type="evidence" value="ECO:0007669"/>
    <property type="project" value="InterPro"/>
</dbReference>
<dbReference type="RefSeq" id="WP_123215876.1">
    <property type="nucleotide sequence ID" value="NZ_RJTM01000071.1"/>
</dbReference>
<organism evidence="5 6">
    <name type="scientific">Sinomicrobium pectinilyticum</name>
    <dbReference type="NCBI Taxonomy" id="1084421"/>
    <lineage>
        <taxon>Bacteria</taxon>
        <taxon>Pseudomonadati</taxon>
        <taxon>Bacteroidota</taxon>
        <taxon>Flavobacteriia</taxon>
        <taxon>Flavobacteriales</taxon>
        <taxon>Flavobacteriaceae</taxon>
        <taxon>Sinomicrobium</taxon>
    </lineage>
</organism>
<dbReference type="GO" id="GO:0043565">
    <property type="term" value="F:sequence-specific DNA binding"/>
    <property type="evidence" value="ECO:0007669"/>
    <property type="project" value="InterPro"/>
</dbReference>